<feature type="transmembrane region" description="Helical" evidence="4">
    <location>
        <begin position="303"/>
        <end position="323"/>
    </location>
</feature>
<reference evidence="7" key="1">
    <citation type="submission" date="2016-10" db="EMBL/GenBank/DDBJ databases">
        <authorList>
            <person name="Varghese N."/>
            <person name="Submissions S."/>
        </authorList>
    </citation>
    <scope>NUCLEOTIDE SEQUENCE [LARGE SCALE GENOMIC DNA]</scope>
    <source>
        <strain evidence="7">DSM 15282</strain>
    </source>
</reference>
<evidence type="ECO:0000313" key="6">
    <source>
        <dbReference type="EMBL" id="SFN60287.1"/>
    </source>
</evidence>
<name>A0A1I5ACY7_9BACT</name>
<keyword evidence="3 6" id="KW-0808">Transferase</keyword>
<protein>
    <submittedName>
        <fullName evidence="6">Glycosyltransferase, catalytic subunit of cellulose synthase and poly-beta-1,6-N-acetylglucosamine synthase</fullName>
    </submittedName>
</protein>
<gene>
    <name evidence="6" type="ORF">SAMN04488519_101105</name>
</gene>
<feature type="domain" description="Glycosyltransferase 2-like" evidence="5">
    <location>
        <begin position="43"/>
        <end position="211"/>
    </location>
</feature>
<dbReference type="SUPFAM" id="SSF53448">
    <property type="entry name" value="Nucleotide-diphospho-sugar transferases"/>
    <property type="match status" value="1"/>
</dbReference>
<feature type="transmembrane region" description="Helical" evidence="4">
    <location>
        <begin position="277"/>
        <end position="297"/>
    </location>
</feature>
<dbReference type="Pfam" id="PF00535">
    <property type="entry name" value="Glycos_transf_2"/>
    <property type="match status" value="1"/>
</dbReference>
<dbReference type="InterPro" id="IPR029044">
    <property type="entry name" value="Nucleotide-diphossugar_trans"/>
</dbReference>
<evidence type="ECO:0000259" key="5">
    <source>
        <dbReference type="Pfam" id="PF00535"/>
    </source>
</evidence>
<dbReference type="EMBL" id="FOVW01000001">
    <property type="protein sequence ID" value="SFN60287.1"/>
    <property type="molecule type" value="Genomic_DNA"/>
</dbReference>
<dbReference type="Proteomes" id="UP000199564">
    <property type="component" value="Unassembled WGS sequence"/>
</dbReference>
<comment type="similarity">
    <text evidence="1">Belongs to the glycosyltransferase 2 family.</text>
</comment>
<dbReference type="PANTHER" id="PTHR43630">
    <property type="entry name" value="POLY-BETA-1,6-N-ACETYL-D-GLUCOSAMINE SYNTHASE"/>
    <property type="match status" value="1"/>
</dbReference>
<organism evidence="6 7">
    <name type="scientific">Algoriphagus ornithinivorans</name>
    <dbReference type="NCBI Taxonomy" id="226506"/>
    <lineage>
        <taxon>Bacteria</taxon>
        <taxon>Pseudomonadati</taxon>
        <taxon>Bacteroidota</taxon>
        <taxon>Cytophagia</taxon>
        <taxon>Cytophagales</taxon>
        <taxon>Cyclobacteriaceae</taxon>
        <taxon>Algoriphagus</taxon>
    </lineage>
</organism>
<evidence type="ECO:0000313" key="7">
    <source>
        <dbReference type="Proteomes" id="UP000199564"/>
    </source>
</evidence>
<feature type="transmembrane region" description="Helical" evidence="4">
    <location>
        <begin position="6"/>
        <end position="27"/>
    </location>
</feature>
<keyword evidence="2" id="KW-0328">Glycosyltransferase</keyword>
<evidence type="ECO:0000256" key="2">
    <source>
        <dbReference type="ARBA" id="ARBA00022676"/>
    </source>
</evidence>
<feature type="transmembrane region" description="Helical" evidence="4">
    <location>
        <begin position="335"/>
        <end position="355"/>
    </location>
</feature>
<sequence length="367" mass="42038">MLLVAALISSFLIHQFIVVIIRINHYWKSYGNIQKMKEFPKVSVLVAARNEEQHLPQLLASFDLLDYPEDQVEFLFADDQSIDQTPQLLDSWCQKNKNANYLSVQEVKSTEKNPKAFALGLLAKKAQGDYFLFTDADCKVNPQWIKGMISSFQEKTGIALGITQVAGAGISSFFQEIDWWNTQGFVKVASDIKLSTTGLGNNMAIKASAYRESGGFLEIPFSLTEDLEISKAVSKLGYEVISEVSPNTLAFTKAESSLVTLLAQRKRWMFGVMTLPWFWKVILGLQFFYFPAIIFLYSSIGWWILLVAGAKSFFQALFHYTFAKKAGRKLSFWKLLSFDFYFFPISLLTILYYFWPSPVKWKSRKYR</sequence>
<keyword evidence="4" id="KW-0472">Membrane</keyword>
<evidence type="ECO:0000256" key="4">
    <source>
        <dbReference type="SAM" id="Phobius"/>
    </source>
</evidence>
<accession>A0A1I5ACY7</accession>
<dbReference type="STRING" id="226506.SAMN04488519_101105"/>
<keyword evidence="4" id="KW-0812">Transmembrane</keyword>
<dbReference type="AlphaFoldDB" id="A0A1I5ACY7"/>
<keyword evidence="7" id="KW-1185">Reference proteome</keyword>
<dbReference type="PANTHER" id="PTHR43630:SF1">
    <property type="entry name" value="POLY-BETA-1,6-N-ACETYL-D-GLUCOSAMINE SYNTHASE"/>
    <property type="match status" value="1"/>
</dbReference>
<evidence type="ECO:0000256" key="3">
    <source>
        <dbReference type="ARBA" id="ARBA00022679"/>
    </source>
</evidence>
<dbReference type="Gene3D" id="3.90.550.10">
    <property type="entry name" value="Spore Coat Polysaccharide Biosynthesis Protein SpsA, Chain A"/>
    <property type="match status" value="1"/>
</dbReference>
<dbReference type="RefSeq" id="WP_091648786.1">
    <property type="nucleotide sequence ID" value="NZ_FOVW01000001.1"/>
</dbReference>
<dbReference type="GO" id="GO:0016757">
    <property type="term" value="F:glycosyltransferase activity"/>
    <property type="evidence" value="ECO:0007669"/>
    <property type="project" value="UniProtKB-KW"/>
</dbReference>
<dbReference type="InterPro" id="IPR001173">
    <property type="entry name" value="Glyco_trans_2-like"/>
</dbReference>
<proteinExistence type="inferred from homology"/>
<keyword evidence="4" id="KW-1133">Transmembrane helix</keyword>
<evidence type="ECO:0000256" key="1">
    <source>
        <dbReference type="ARBA" id="ARBA00006739"/>
    </source>
</evidence>